<dbReference type="AlphaFoldDB" id="A0A2M8P3K6"/>
<accession>A0A2M8P3K6</accession>
<reference evidence="4 5" key="1">
    <citation type="submission" date="2017-11" db="EMBL/GenBank/DDBJ databases">
        <title>Evolution of Phototrophy in the Chloroflexi Phylum Driven by Horizontal Gene Transfer.</title>
        <authorList>
            <person name="Ward L.M."/>
            <person name="Hemp J."/>
            <person name="Shih P.M."/>
            <person name="Mcglynn S.E."/>
            <person name="Fischer W."/>
        </authorList>
    </citation>
    <scope>NUCLEOTIDE SEQUENCE [LARGE SCALE GENOMIC DNA]</scope>
    <source>
        <strain evidence="4">CP2_2F</strain>
    </source>
</reference>
<dbReference type="InterPro" id="IPR010119">
    <property type="entry name" value="Gluconeogen_factor"/>
</dbReference>
<evidence type="ECO:0000313" key="4">
    <source>
        <dbReference type="EMBL" id="PJF32130.1"/>
    </source>
</evidence>
<comment type="function">
    <text evidence="2">Required for morphogenesis under gluconeogenic growth conditions.</text>
</comment>
<keyword evidence="3" id="KW-0812">Transmembrane</keyword>
<comment type="similarity">
    <text evidence="2">Belongs to the gluconeogenesis factor family.</text>
</comment>
<dbReference type="HAMAP" id="MF_00973">
    <property type="entry name" value="Gluconeogen_factor"/>
    <property type="match status" value="1"/>
</dbReference>
<dbReference type="Proteomes" id="UP000228921">
    <property type="component" value="Unassembled WGS sequence"/>
</dbReference>
<comment type="subcellular location">
    <subcellularLocation>
        <location evidence="2">Cytoplasm</location>
    </subcellularLocation>
</comment>
<dbReference type="GO" id="GO:0008360">
    <property type="term" value="P:regulation of cell shape"/>
    <property type="evidence" value="ECO:0007669"/>
    <property type="project" value="UniProtKB-UniRule"/>
</dbReference>
<dbReference type="GO" id="GO:0005737">
    <property type="term" value="C:cytoplasm"/>
    <property type="evidence" value="ECO:0007669"/>
    <property type="project" value="UniProtKB-SubCell"/>
</dbReference>
<dbReference type="GO" id="GO:0043743">
    <property type="term" value="F:LPPG:FO 2-phospho-L-lactate transferase activity"/>
    <property type="evidence" value="ECO:0007669"/>
    <property type="project" value="InterPro"/>
</dbReference>
<dbReference type="NCBIfam" id="TIGR01826">
    <property type="entry name" value="CofD_related"/>
    <property type="match status" value="1"/>
</dbReference>
<proteinExistence type="inferred from homology"/>
<organism evidence="4 5">
    <name type="scientific">Candidatus Thermofonsia Clade 1 bacterium</name>
    <dbReference type="NCBI Taxonomy" id="2364210"/>
    <lineage>
        <taxon>Bacteria</taxon>
        <taxon>Bacillati</taxon>
        <taxon>Chloroflexota</taxon>
        <taxon>Candidatus Thermofontia</taxon>
        <taxon>Candidatus Thermofonsia Clade 1</taxon>
    </lineage>
</organism>
<evidence type="ECO:0000256" key="3">
    <source>
        <dbReference type="SAM" id="Phobius"/>
    </source>
</evidence>
<keyword evidence="1 2" id="KW-0963">Cytoplasm</keyword>
<evidence type="ECO:0000313" key="5">
    <source>
        <dbReference type="Proteomes" id="UP000228921"/>
    </source>
</evidence>
<comment type="caution">
    <text evidence="4">The sequence shown here is derived from an EMBL/GenBank/DDBJ whole genome shotgun (WGS) entry which is preliminary data.</text>
</comment>
<dbReference type="CDD" id="cd07187">
    <property type="entry name" value="YvcK_like"/>
    <property type="match status" value="1"/>
</dbReference>
<evidence type="ECO:0000256" key="2">
    <source>
        <dbReference type="HAMAP-Rule" id="MF_00973"/>
    </source>
</evidence>
<dbReference type="PANTHER" id="PTHR30135:SF3">
    <property type="entry name" value="GLUCONEOGENESIS FACTOR-RELATED"/>
    <property type="match status" value="1"/>
</dbReference>
<keyword evidence="3" id="KW-1133">Transmembrane helix</keyword>
<keyword evidence="3" id="KW-0472">Membrane</keyword>
<dbReference type="InterPro" id="IPR038136">
    <property type="entry name" value="CofD-like_dom_sf"/>
</dbReference>
<dbReference type="InterPro" id="IPR002882">
    <property type="entry name" value="CofD"/>
</dbReference>
<gene>
    <name evidence="4" type="ORF">CUN51_00435</name>
</gene>
<feature type="transmembrane region" description="Helical" evidence="3">
    <location>
        <begin position="71"/>
        <end position="90"/>
    </location>
</feature>
<dbReference type="PANTHER" id="PTHR30135">
    <property type="entry name" value="UNCHARACTERIZED PROTEIN YVCK-RELATED"/>
    <property type="match status" value="1"/>
</dbReference>
<protein>
    <recommendedName>
        <fullName evidence="2">Putative gluconeogenesis factor</fullName>
    </recommendedName>
</protein>
<dbReference type="Gene3D" id="3.40.50.10680">
    <property type="entry name" value="CofD-like domains"/>
    <property type="match status" value="1"/>
</dbReference>
<dbReference type="Pfam" id="PF01933">
    <property type="entry name" value="CofD"/>
    <property type="match status" value="1"/>
</dbReference>
<feature type="transmembrane region" description="Helical" evidence="3">
    <location>
        <begin position="36"/>
        <end position="59"/>
    </location>
</feature>
<dbReference type="SUPFAM" id="SSF142338">
    <property type="entry name" value="CofD-like"/>
    <property type="match status" value="1"/>
</dbReference>
<evidence type="ECO:0000256" key="1">
    <source>
        <dbReference type="ARBA" id="ARBA00022490"/>
    </source>
</evidence>
<dbReference type="EMBL" id="PGTK01000001">
    <property type="protein sequence ID" value="PJF32130.1"/>
    <property type="molecule type" value="Genomic_DNA"/>
</dbReference>
<sequence>MARAKLQGMIAQMRQKVRLPAAWRKWLTIGIGIKRWIVLLAFSFVALSFALALLLTLIFLRTADLLALDSVPLLALSLTLGISGSVALYIGATRLSRSILAPLLRGRRESLVDLMTDHARQANGVRLVALGGGSGLPSVLRAFKGQTGNITAIVTVADDGGSTGILREEFGILAPGDLRQNLAALADDESLITQLFQYRFTNGGLQGHSFGNLFLTALADITGGMDRAVIEASKVLATRGRVLPATLQDVQLGAEVRTAERRLKRVIGESQIPKAGGTIERVFLLPERARAYPDSIRAILSAELIVIGPGSLFTSILPTLLVDGIVQAVRASNALVIYVCNIATQKGETEGFSVADHVLALERHIGKGVLDVILANNACPQQNAGENTHYVAPMPLDHHLRYDYDVIETDLTDPQRPWRHSPEKLQRAIRDLLAERKLHAEMLRES</sequence>
<name>A0A2M8P3K6_9CHLR</name>